<dbReference type="PANTHER" id="PTHR35561">
    <property type="entry name" value="RNA 2',3'-CYCLIC PHOSPHODIESTERASE"/>
    <property type="match status" value="1"/>
</dbReference>
<proteinExistence type="inferred from homology"/>
<protein>
    <submittedName>
        <fullName evidence="3">RNA 2',3'-cyclic phosphodiesterase</fullName>
        <ecNumber evidence="3">3.1.4.-</ecNumber>
    </submittedName>
</protein>
<dbReference type="Pfam" id="PF02834">
    <property type="entry name" value="LigT_PEase"/>
    <property type="match status" value="1"/>
</dbReference>
<dbReference type="Gene3D" id="3.90.1140.10">
    <property type="entry name" value="Cyclic phosphodiesterase"/>
    <property type="match status" value="1"/>
</dbReference>
<dbReference type="PANTHER" id="PTHR35561:SF1">
    <property type="entry name" value="RNA 2',3'-CYCLIC PHOSPHODIESTERASE"/>
    <property type="match status" value="1"/>
</dbReference>
<sequence length="206" mass="22923">MNEQATQDEHWRLFIALLVPASIRETLAAVQAGLHKAAPNALIRWTNQEQLHLTLRFMGNVPASSLDELAAALKAAALKCDALRLCTQGIGFFPNSTRPRVVWSGVADDDHRLERVFQVVQEATNPFTVEPQEHRFTGHITLSRVKAIRSAELAELRLTAEKYEGRSFGAWQANELVLMRSVLSDSGARHEVIHSFPFFPGAAQES</sequence>
<dbReference type="InterPro" id="IPR014051">
    <property type="entry name" value="Phosphoesterase_HXTX"/>
</dbReference>
<dbReference type="SUPFAM" id="SSF55144">
    <property type="entry name" value="LigT-like"/>
    <property type="match status" value="1"/>
</dbReference>
<gene>
    <name evidence="3" type="ORF">SDC9_157874</name>
</gene>
<reference evidence="3" key="1">
    <citation type="submission" date="2019-08" db="EMBL/GenBank/DDBJ databases">
        <authorList>
            <person name="Kucharzyk K."/>
            <person name="Murdoch R.W."/>
            <person name="Higgins S."/>
            <person name="Loffler F."/>
        </authorList>
    </citation>
    <scope>NUCLEOTIDE SEQUENCE</scope>
</reference>
<evidence type="ECO:0000256" key="1">
    <source>
        <dbReference type="ARBA" id="ARBA00022801"/>
    </source>
</evidence>
<keyword evidence="1 3" id="KW-0378">Hydrolase</keyword>
<dbReference type="NCBIfam" id="TIGR02258">
    <property type="entry name" value="2_5_ligase"/>
    <property type="match status" value="1"/>
</dbReference>
<evidence type="ECO:0000313" key="3">
    <source>
        <dbReference type="EMBL" id="MPN10579.1"/>
    </source>
</evidence>
<dbReference type="GO" id="GO:0008664">
    <property type="term" value="F:RNA 2',3'-cyclic 3'-phosphodiesterase activity"/>
    <property type="evidence" value="ECO:0007669"/>
    <property type="project" value="InterPro"/>
</dbReference>
<organism evidence="3">
    <name type="scientific">bioreactor metagenome</name>
    <dbReference type="NCBI Taxonomy" id="1076179"/>
    <lineage>
        <taxon>unclassified sequences</taxon>
        <taxon>metagenomes</taxon>
        <taxon>ecological metagenomes</taxon>
    </lineage>
</organism>
<name>A0A645FB66_9ZZZZ</name>
<comment type="caution">
    <text evidence="3">The sequence shown here is derived from an EMBL/GenBank/DDBJ whole genome shotgun (WGS) entry which is preliminary data.</text>
</comment>
<dbReference type="InterPro" id="IPR009097">
    <property type="entry name" value="Cyclic_Pdiesterase"/>
</dbReference>
<dbReference type="EMBL" id="VSSQ01056742">
    <property type="protein sequence ID" value="MPN10579.1"/>
    <property type="molecule type" value="Genomic_DNA"/>
</dbReference>
<feature type="domain" description="Phosphoesterase HXTX" evidence="2">
    <location>
        <begin position="19"/>
        <end position="103"/>
    </location>
</feature>
<evidence type="ECO:0000259" key="2">
    <source>
        <dbReference type="Pfam" id="PF02834"/>
    </source>
</evidence>
<dbReference type="InterPro" id="IPR004175">
    <property type="entry name" value="RNA_CPDase"/>
</dbReference>
<dbReference type="EC" id="3.1.4.-" evidence="3"/>
<dbReference type="HAMAP" id="MF_01940">
    <property type="entry name" value="RNA_CPDase"/>
    <property type="match status" value="1"/>
</dbReference>
<accession>A0A645FB66</accession>
<dbReference type="AlphaFoldDB" id="A0A645FB66"/>
<dbReference type="GO" id="GO:0004113">
    <property type="term" value="F:2',3'-cyclic-nucleotide 3'-phosphodiesterase activity"/>
    <property type="evidence" value="ECO:0007669"/>
    <property type="project" value="InterPro"/>
</dbReference>